<reference evidence="1 2" key="1">
    <citation type="journal article" date="2019" name="Int. J. Syst. Evol. Microbiol.">
        <title>The Global Catalogue of Microorganisms (GCM) 10K type strain sequencing project: providing services to taxonomists for standard genome sequencing and annotation.</title>
        <authorList>
            <consortium name="The Broad Institute Genomics Platform"/>
            <consortium name="The Broad Institute Genome Sequencing Center for Infectious Disease"/>
            <person name="Wu L."/>
            <person name="Ma J."/>
        </authorList>
    </citation>
    <scope>NUCLEOTIDE SEQUENCE [LARGE SCALE GENOMIC DNA]</scope>
    <source>
        <strain evidence="1 2">WLHS5</strain>
    </source>
</reference>
<comment type="caution">
    <text evidence="1">The sequence shown here is derived from an EMBL/GenBank/DDBJ whole genome shotgun (WGS) entry which is preliminary data.</text>
</comment>
<dbReference type="EMBL" id="JBHSFA010000007">
    <property type="protein sequence ID" value="MFC4542943.1"/>
    <property type="molecule type" value="Genomic_DNA"/>
</dbReference>
<dbReference type="RefSeq" id="WP_250140371.1">
    <property type="nucleotide sequence ID" value="NZ_JALIQP010000002.1"/>
</dbReference>
<gene>
    <name evidence="1" type="ORF">ACFO5R_13530</name>
</gene>
<dbReference type="AlphaFoldDB" id="A0ABD5PR70"/>
<organism evidence="1 2">
    <name type="scientific">Halosolutus amylolyticus</name>
    <dbReference type="NCBI Taxonomy" id="2932267"/>
    <lineage>
        <taxon>Archaea</taxon>
        <taxon>Methanobacteriati</taxon>
        <taxon>Methanobacteriota</taxon>
        <taxon>Stenosarchaea group</taxon>
        <taxon>Halobacteria</taxon>
        <taxon>Halobacteriales</taxon>
        <taxon>Natrialbaceae</taxon>
        <taxon>Halosolutus</taxon>
    </lineage>
</organism>
<sequence>MSGDNNIVNRRHMMKNAGIAVSSIVASARVTTATGSAKLDEAKERALESEYVQSLLDELDQPEIAGVSAEKVTIESLEITKINLETDLGILSYSEDESGNTTALFEFDQQASRGKSRSQLPRKYRFPPQAEEAILTIDAREGVVFMRAATPAEQRRLTKKTGVDSGEAVMFYNSLIDGFEIHLKNNASARDEEPRAYLVEPPANSSNANISAGASSEVTDLSSMETDEVVAASGCATWATNCGLSITWCGSCIMACASIPLTTVGGVLACATCVGTSCVVALPYACKKLIDNCG</sequence>
<dbReference type="Proteomes" id="UP001595898">
    <property type="component" value="Unassembled WGS sequence"/>
</dbReference>
<evidence type="ECO:0000313" key="1">
    <source>
        <dbReference type="EMBL" id="MFC4542943.1"/>
    </source>
</evidence>
<keyword evidence="2" id="KW-1185">Reference proteome</keyword>
<proteinExistence type="predicted"/>
<name>A0ABD5PR70_9EURY</name>
<accession>A0ABD5PR70</accession>
<protein>
    <submittedName>
        <fullName evidence="1">Uncharacterized protein</fullName>
    </submittedName>
</protein>
<evidence type="ECO:0000313" key="2">
    <source>
        <dbReference type="Proteomes" id="UP001595898"/>
    </source>
</evidence>